<name>A0A1I1JY40_9FLAO</name>
<keyword evidence="1" id="KW-0812">Transmembrane</keyword>
<keyword evidence="1" id="KW-1133">Transmembrane helix</keyword>
<sequence>MAGSGNEKSKNSNQIRISYPILIIAIIISFESMFLPKSKLKNSQKPYSVSFTT</sequence>
<feature type="transmembrane region" description="Helical" evidence="1">
    <location>
        <begin position="17"/>
        <end position="35"/>
    </location>
</feature>
<evidence type="ECO:0000313" key="2">
    <source>
        <dbReference type="EMBL" id="SFC51428.1"/>
    </source>
</evidence>
<dbReference type="EMBL" id="FOMH01000001">
    <property type="protein sequence ID" value="SFC51428.1"/>
    <property type="molecule type" value="Genomic_DNA"/>
</dbReference>
<proteinExistence type="predicted"/>
<evidence type="ECO:0000256" key="1">
    <source>
        <dbReference type="SAM" id="Phobius"/>
    </source>
</evidence>
<reference evidence="3" key="1">
    <citation type="submission" date="2016-10" db="EMBL/GenBank/DDBJ databases">
        <authorList>
            <person name="Varghese N."/>
            <person name="Submissions S."/>
        </authorList>
    </citation>
    <scope>NUCLEOTIDE SEQUENCE [LARGE SCALE GENOMIC DNA]</scope>
    <source>
        <strain evidence="3">CGMCC 1.10370</strain>
    </source>
</reference>
<gene>
    <name evidence="2" type="ORF">SAMN05216297_10188</name>
</gene>
<dbReference type="STRING" id="739143.SAMN05216297_10188"/>
<keyword evidence="1" id="KW-0472">Membrane</keyword>
<protein>
    <submittedName>
        <fullName evidence="2">Uncharacterized protein</fullName>
    </submittedName>
</protein>
<dbReference type="AlphaFoldDB" id="A0A1I1JY40"/>
<dbReference type="Proteomes" id="UP000199672">
    <property type="component" value="Unassembled WGS sequence"/>
</dbReference>
<organism evidence="2 3">
    <name type="scientific">Flavobacterium phragmitis</name>
    <dbReference type="NCBI Taxonomy" id="739143"/>
    <lineage>
        <taxon>Bacteria</taxon>
        <taxon>Pseudomonadati</taxon>
        <taxon>Bacteroidota</taxon>
        <taxon>Flavobacteriia</taxon>
        <taxon>Flavobacteriales</taxon>
        <taxon>Flavobacteriaceae</taxon>
        <taxon>Flavobacterium</taxon>
    </lineage>
</organism>
<keyword evidence="3" id="KW-1185">Reference proteome</keyword>
<accession>A0A1I1JY40</accession>
<evidence type="ECO:0000313" key="3">
    <source>
        <dbReference type="Proteomes" id="UP000199672"/>
    </source>
</evidence>